<protein>
    <recommendedName>
        <fullName evidence="3">adenosine deaminase</fullName>
        <ecNumber evidence="3">3.5.4.4</ecNumber>
    </recommendedName>
</protein>
<keyword evidence="4" id="KW-0479">Metal-binding</keyword>
<evidence type="ECO:0000256" key="1">
    <source>
        <dbReference type="ARBA" id="ARBA00001947"/>
    </source>
</evidence>
<dbReference type="RefSeq" id="WP_126631170.1">
    <property type="nucleotide sequence ID" value="NZ_BIFT01000002.1"/>
</dbReference>
<comment type="caution">
    <text evidence="8">The sequence shown here is derived from an EMBL/GenBank/DDBJ whole genome shotgun (WGS) entry which is preliminary data.</text>
</comment>
<dbReference type="InterPro" id="IPR006330">
    <property type="entry name" value="Ado/ade_deaminase"/>
</dbReference>
<dbReference type="OrthoDB" id="8772092at2"/>
<dbReference type="Pfam" id="PF00962">
    <property type="entry name" value="A_deaminase"/>
    <property type="match status" value="1"/>
</dbReference>
<evidence type="ECO:0000313" key="8">
    <source>
        <dbReference type="EMBL" id="GCE31178.1"/>
    </source>
</evidence>
<dbReference type="InterPro" id="IPR001365">
    <property type="entry name" value="A_deaminase_dom"/>
</dbReference>
<evidence type="ECO:0000259" key="7">
    <source>
        <dbReference type="Pfam" id="PF00962"/>
    </source>
</evidence>
<comment type="similarity">
    <text evidence="2">Belongs to the metallo-dependent hydrolases superfamily. Adenosine and AMP deaminases family.</text>
</comment>
<gene>
    <name evidence="8" type="ORF">KDA_66620</name>
</gene>
<keyword evidence="6" id="KW-0862">Zinc</keyword>
<evidence type="ECO:0000256" key="3">
    <source>
        <dbReference type="ARBA" id="ARBA00012784"/>
    </source>
</evidence>
<dbReference type="Gene3D" id="3.20.20.140">
    <property type="entry name" value="Metal-dependent hydrolases"/>
    <property type="match status" value="1"/>
</dbReference>
<evidence type="ECO:0000256" key="5">
    <source>
        <dbReference type="ARBA" id="ARBA00022801"/>
    </source>
</evidence>
<name>A0A402BIE4_9CHLR</name>
<keyword evidence="9" id="KW-1185">Reference proteome</keyword>
<sequence length="457" mass="53252">MHNSNILTSCELHMHILGAYYAKDVLALGKDVYQQGAWDEYHYEDTYQALFGVRPDPKAIFMEALSNEDKGVEFIKRWHVYTEEDGGDFARWEAKFNFFMGIWTRYRHIGGQADVTLLQRMIDQYWSQGLDYIEYRCGTGLNLNGFLYFHSLCARLLQETSDTHRTARYILSLQRWAPLEAYANVRQLFANHPELIPTIVGIDFVSVEQGFPPKNMRPLFEQIARDNQQHPEQALDIVYHVGEEFFDKSVESAIRWCHEIAAMGAQRLGHAIALGLDPDVATQRRSDAHVYESVSERLDQIEYDLRYQRDLRTYNIEIDEQALLAERIALQQMQPEKPIERRYTKSRLDEIRRRQQFVLDHLIQWGTVIECCPTSNLRIGGVPEAKHHPVHHFLASNVNLVICTDDPGNFDITLASEIDWVLRQAGMNAETLLQRLGDPRRFRLGQQREIKRPDRMV</sequence>
<dbReference type="EMBL" id="BIFT01000002">
    <property type="protein sequence ID" value="GCE31178.1"/>
    <property type="molecule type" value="Genomic_DNA"/>
</dbReference>
<dbReference type="GO" id="GO:0005829">
    <property type="term" value="C:cytosol"/>
    <property type="evidence" value="ECO:0007669"/>
    <property type="project" value="TreeGrafter"/>
</dbReference>
<dbReference type="GO" id="GO:0043103">
    <property type="term" value="P:hypoxanthine salvage"/>
    <property type="evidence" value="ECO:0007669"/>
    <property type="project" value="TreeGrafter"/>
</dbReference>
<dbReference type="EC" id="3.5.4.4" evidence="3"/>
<dbReference type="GO" id="GO:0004000">
    <property type="term" value="F:adenosine deaminase activity"/>
    <property type="evidence" value="ECO:0007669"/>
    <property type="project" value="UniProtKB-ARBA"/>
</dbReference>
<dbReference type="PANTHER" id="PTHR11409:SF43">
    <property type="entry name" value="ADENOSINE DEAMINASE"/>
    <property type="match status" value="1"/>
</dbReference>
<dbReference type="GO" id="GO:0046103">
    <property type="term" value="P:inosine biosynthetic process"/>
    <property type="evidence" value="ECO:0007669"/>
    <property type="project" value="TreeGrafter"/>
</dbReference>
<evidence type="ECO:0000256" key="4">
    <source>
        <dbReference type="ARBA" id="ARBA00022723"/>
    </source>
</evidence>
<keyword evidence="5" id="KW-0378">Hydrolase</keyword>
<comment type="cofactor">
    <cofactor evidence="1">
        <name>Zn(2+)</name>
        <dbReference type="ChEBI" id="CHEBI:29105"/>
    </cofactor>
</comment>
<proteinExistence type="inferred from homology"/>
<organism evidence="8 9">
    <name type="scientific">Dictyobacter alpinus</name>
    <dbReference type="NCBI Taxonomy" id="2014873"/>
    <lineage>
        <taxon>Bacteria</taxon>
        <taxon>Bacillati</taxon>
        <taxon>Chloroflexota</taxon>
        <taxon>Ktedonobacteria</taxon>
        <taxon>Ktedonobacterales</taxon>
        <taxon>Dictyobacteraceae</taxon>
        <taxon>Dictyobacter</taxon>
    </lineage>
</organism>
<evidence type="ECO:0000313" key="9">
    <source>
        <dbReference type="Proteomes" id="UP000287171"/>
    </source>
</evidence>
<dbReference type="GO" id="GO:0006154">
    <property type="term" value="P:adenosine catabolic process"/>
    <property type="evidence" value="ECO:0007669"/>
    <property type="project" value="TreeGrafter"/>
</dbReference>
<evidence type="ECO:0000256" key="6">
    <source>
        <dbReference type="ARBA" id="ARBA00022833"/>
    </source>
</evidence>
<feature type="domain" description="Adenosine deaminase" evidence="7">
    <location>
        <begin position="358"/>
        <end position="432"/>
    </location>
</feature>
<dbReference type="AlphaFoldDB" id="A0A402BIE4"/>
<dbReference type="SUPFAM" id="SSF51556">
    <property type="entry name" value="Metallo-dependent hydrolases"/>
    <property type="match status" value="1"/>
</dbReference>
<accession>A0A402BIE4</accession>
<reference evidence="9" key="1">
    <citation type="submission" date="2018-12" db="EMBL/GenBank/DDBJ databases">
        <title>Tengunoibacter tsumagoiensis gen. nov., sp. nov., Dictyobacter kobayashii sp. nov., D. alpinus sp. nov., and D. joshuensis sp. nov. and description of Dictyobacteraceae fam. nov. within the order Ktedonobacterales isolated from Tengu-no-mugimeshi.</title>
        <authorList>
            <person name="Wang C.M."/>
            <person name="Zheng Y."/>
            <person name="Sakai Y."/>
            <person name="Toyoda A."/>
            <person name="Minakuchi Y."/>
            <person name="Abe K."/>
            <person name="Yokota A."/>
            <person name="Yabe S."/>
        </authorList>
    </citation>
    <scope>NUCLEOTIDE SEQUENCE [LARGE SCALE GENOMIC DNA]</scope>
    <source>
        <strain evidence="9">Uno16</strain>
    </source>
</reference>
<dbReference type="GO" id="GO:0046872">
    <property type="term" value="F:metal ion binding"/>
    <property type="evidence" value="ECO:0007669"/>
    <property type="project" value="UniProtKB-KW"/>
</dbReference>
<dbReference type="PANTHER" id="PTHR11409">
    <property type="entry name" value="ADENOSINE DEAMINASE"/>
    <property type="match status" value="1"/>
</dbReference>
<evidence type="ECO:0000256" key="2">
    <source>
        <dbReference type="ARBA" id="ARBA00006676"/>
    </source>
</evidence>
<dbReference type="Proteomes" id="UP000287171">
    <property type="component" value="Unassembled WGS sequence"/>
</dbReference>
<dbReference type="InterPro" id="IPR032466">
    <property type="entry name" value="Metal_Hydrolase"/>
</dbReference>